<name>A0A645E9A6_9ZZZZ</name>
<dbReference type="GO" id="GO:0015661">
    <property type="term" value="F:L-lysine efflux transmembrane transporter activity"/>
    <property type="evidence" value="ECO:0007669"/>
    <property type="project" value="InterPro"/>
</dbReference>
<sequence>MWLIVVSLFFGVVLGVANVVPVTWLRHLDKTITVTLFIMLLALGAQIGSNGQLVNNLPTLGWRAAVISTLSVAGSVFALWLVATRTALRERELK</sequence>
<feature type="transmembrane region" description="Helical" evidence="1">
    <location>
        <begin position="60"/>
        <end position="83"/>
    </location>
</feature>
<dbReference type="AlphaFoldDB" id="A0A645E9A6"/>
<dbReference type="EMBL" id="VSSQ01044186">
    <property type="protein sequence ID" value="MPM97989.1"/>
    <property type="molecule type" value="Genomic_DNA"/>
</dbReference>
<evidence type="ECO:0000256" key="1">
    <source>
        <dbReference type="SAM" id="Phobius"/>
    </source>
</evidence>
<evidence type="ECO:0000313" key="2">
    <source>
        <dbReference type="EMBL" id="MPM97989.1"/>
    </source>
</evidence>
<gene>
    <name evidence="2" type="ORF">SDC9_145170</name>
</gene>
<dbReference type="InterPro" id="IPR005642">
    <property type="entry name" value="LysO"/>
</dbReference>
<dbReference type="Pfam" id="PF03956">
    <property type="entry name" value="Lys_export"/>
    <property type="match status" value="1"/>
</dbReference>
<proteinExistence type="predicted"/>
<reference evidence="2" key="1">
    <citation type="submission" date="2019-08" db="EMBL/GenBank/DDBJ databases">
        <authorList>
            <person name="Kucharzyk K."/>
            <person name="Murdoch R.W."/>
            <person name="Higgins S."/>
            <person name="Loffler F."/>
        </authorList>
    </citation>
    <scope>NUCLEOTIDE SEQUENCE</scope>
</reference>
<accession>A0A645E9A6</accession>
<protein>
    <recommendedName>
        <fullName evidence="3">DUF340 domain-containing protein</fullName>
    </recommendedName>
</protein>
<comment type="caution">
    <text evidence="2">The sequence shown here is derived from an EMBL/GenBank/DDBJ whole genome shotgun (WGS) entry which is preliminary data.</text>
</comment>
<keyword evidence="1" id="KW-1133">Transmembrane helix</keyword>
<organism evidence="2">
    <name type="scientific">bioreactor metagenome</name>
    <dbReference type="NCBI Taxonomy" id="1076179"/>
    <lineage>
        <taxon>unclassified sequences</taxon>
        <taxon>metagenomes</taxon>
        <taxon>ecological metagenomes</taxon>
    </lineage>
</organism>
<keyword evidence="1" id="KW-0812">Transmembrane</keyword>
<feature type="transmembrane region" description="Helical" evidence="1">
    <location>
        <begin position="32"/>
        <end position="48"/>
    </location>
</feature>
<feature type="transmembrane region" description="Helical" evidence="1">
    <location>
        <begin position="6"/>
        <end position="25"/>
    </location>
</feature>
<evidence type="ECO:0008006" key="3">
    <source>
        <dbReference type="Google" id="ProtNLM"/>
    </source>
</evidence>
<keyword evidence="1" id="KW-0472">Membrane</keyword>